<keyword evidence="3" id="KW-1185">Reference proteome</keyword>
<proteinExistence type="predicted"/>
<reference evidence="2 3" key="1">
    <citation type="submission" date="2018-04" db="EMBL/GenBank/DDBJ databases">
        <title>Genome sequencing of Gemmobacter.</title>
        <authorList>
            <person name="Yi H."/>
            <person name="Baek M.-G."/>
        </authorList>
    </citation>
    <scope>NUCLEOTIDE SEQUENCE [LARGE SCALE GENOMIC DNA]</scope>
    <source>
        <strain evidence="2 3">HYN0069</strain>
    </source>
</reference>
<gene>
    <name evidence="2" type="ORF">HYN69_10490</name>
</gene>
<dbReference type="RefSeq" id="WP_108435690.1">
    <property type="nucleotide sequence ID" value="NZ_CP028918.1"/>
</dbReference>
<name>A0A2S0UM53_9RHOB</name>
<evidence type="ECO:0000313" key="3">
    <source>
        <dbReference type="Proteomes" id="UP000244496"/>
    </source>
</evidence>
<feature type="compositionally biased region" description="Basic and acidic residues" evidence="1">
    <location>
        <begin position="51"/>
        <end position="65"/>
    </location>
</feature>
<feature type="region of interest" description="Disordered" evidence="1">
    <location>
        <begin position="51"/>
        <end position="72"/>
    </location>
</feature>
<sequence length="85" mass="9100">MNARVGVFPSIGETGAQPGDEVLCVTTDNPARYTVGKVYAVVSHLGRPHVIGDRAQDPVSKKKAGDPMPFEGWGATWRTVRHGKA</sequence>
<evidence type="ECO:0000313" key="2">
    <source>
        <dbReference type="EMBL" id="AWB48871.1"/>
    </source>
</evidence>
<dbReference type="KEGG" id="geh:HYN69_10490"/>
<evidence type="ECO:0000256" key="1">
    <source>
        <dbReference type="SAM" id="MobiDB-lite"/>
    </source>
</evidence>
<dbReference type="Proteomes" id="UP000244496">
    <property type="component" value="Chromosome"/>
</dbReference>
<organism evidence="2 3">
    <name type="scientific">Paragemmobacter aquarius</name>
    <dbReference type="NCBI Taxonomy" id="2169400"/>
    <lineage>
        <taxon>Bacteria</taxon>
        <taxon>Pseudomonadati</taxon>
        <taxon>Pseudomonadota</taxon>
        <taxon>Alphaproteobacteria</taxon>
        <taxon>Rhodobacterales</taxon>
        <taxon>Paracoccaceae</taxon>
        <taxon>Paragemmobacter</taxon>
    </lineage>
</organism>
<protein>
    <submittedName>
        <fullName evidence="2">Uncharacterized protein</fullName>
    </submittedName>
</protein>
<dbReference type="AlphaFoldDB" id="A0A2S0UM53"/>
<dbReference type="EMBL" id="CP028918">
    <property type="protein sequence ID" value="AWB48871.1"/>
    <property type="molecule type" value="Genomic_DNA"/>
</dbReference>
<accession>A0A2S0UM53</accession>
<dbReference type="OrthoDB" id="7028171at2"/>